<name>A0A6J4RIM0_9ACTN</name>
<dbReference type="EMBL" id="CADCVR010000008">
    <property type="protein sequence ID" value="CAA9474670.1"/>
    <property type="molecule type" value="Genomic_DNA"/>
</dbReference>
<feature type="compositionally biased region" description="Basic residues" evidence="1">
    <location>
        <begin position="87"/>
        <end position="102"/>
    </location>
</feature>
<sequence>VPCRHRRERPPRSPYRGAVARPGRAEHRRPGLPPSRGARRPRRARRGSPPRGFQRPGIARERVRRRRTSADHLHRRDRSARPPARQRDRRRQARWRPRRRLHLVPEPVRREPLGGRRRPPRDRGTAHRERPGVDASAQRALQRVPHPRGPGGARLRHLPPQPGRGPQRLRVPRGLRRGRSRVARRRLRARGAHLRRHGSRAPRRRRPRPHLRRGRRLPRHRGHPRRRRVRRRHAGRRAACGGGRAAGLLRRRDPRRPPRPVPQHGGGAHGPPAAARLRSAGERAV</sequence>
<feature type="region of interest" description="Disordered" evidence="1">
    <location>
        <begin position="1"/>
        <end position="285"/>
    </location>
</feature>
<feature type="compositionally biased region" description="Basic and acidic residues" evidence="1">
    <location>
        <begin position="121"/>
        <end position="132"/>
    </location>
</feature>
<feature type="compositionally biased region" description="Basic residues" evidence="1">
    <location>
        <begin position="37"/>
        <end position="48"/>
    </location>
</feature>
<feature type="non-terminal residue" evidence="2">
    <location>
        <position position="285"/>
    </location>
</feature>
<organism evidence="2">
    <name type="scientific">uncultured Solirubrobacteraceae bacterium</name>
    <dbReference type="NCBI Taxonomy" id="1162706"/>
    <lineage>
        <taxon>Bacteria</taxon>
        <taxon>Bacillati</taxon>
        <taxon>Actinomycetota</taxon>
        <taxon>Thermoleophilia</taxon>
        <taxon>Solirubrobacterales</taxon>
        <taxon>Solirubrobacteraceae</taxon>
        <taxon>environmental samples</taxon>
    </lineage>
</organism>
<evidence type="ECO:0000313" key="2">
    <source>
        <dbReference type="EMBL" id="CAA9474670.1"/>
    </source>
</evidence>
<feature type="non-terminal residue" evidence="2">
    <location>
        <position position="1"/>
    </location>
</feature>
<gene>
    <name evidence="2" type="ORF">AVDCRST_MAG53-174</name>
</gene>
<evidence type="ECO:0000256" key="1">
    <source>
        <dbReference type="SAM" id="MobiDB-lite"/>
    </source>
</evidence>
<dbReference type="AlphaFoldDB" id="A0A6J4RIM0"/>
<proteinExistence type="predicted"/>
<protein>
    <submittedName>
        <fullName evidence="2">NADPH:quinone oxidoreductase 2</fullName>
    </submittedName>
</protein>
<feature type="compositionally biased region" description="Basic residues" evidence="1">
    <location>
        <begin position="170"/>
        <end position="236"/>
    </location>
</feature>
<accession>A0A6J4RIM0</accession>
<reference evidence="2" key="1">
    <citation type="submission" date="2020-02" db="EMBL/GenBank/DDBJ databases">
        <authorList>
            <person name="Meier V. D."/>
        </authorList>
    </citation>
    <scope>NUCLEOTIDE SEQUENCE</scope>
    <source>
        <strain evidence="2">AVDCRST_MAG53</strain>
    </source>
</reference>